<evidence type="ECO:0000256" key="2">
    <source>
        <dbReference type="ARBA" id="ARBA00008779"/>
    </source>
</evidence>
<organism evidence="8 9">
    <name type="scientific">Gimesia maris</name>
    <dbReference type="NCBI Taxonomy" id="122"/>
    <lineage>
        <taxon>Bacteria</taxon>
        <taxon>Pseudomonadati</taxon>
        <taxon>Planctomycetota</taxon>
        <taxon>Planctomycetia</taxon>
        <taxon>Planctomycetales</taxon>
        <taxon>Planctomycetaceae</taxon>
        <taxon>Gimesia</taxon>
    </lineage>
</organism>
<dbReference type="Pfam" id="PF00884">
    <property type="entry name" value="Sulfatase"/>
    <property type="match status" value="1"/>
</dbReference>
<gene>
    <name evidence="8" type="ORF">DIT97_10905</name>
</gene>
<dbReference type="AlphaFoldDB" id="A0A3D3R7F5"/>
<proteinExistence type="inferred from homology"/>
<evidence type="ECO:0000256" key="1">
    <source>
        <dbReference type="ARBA" id="ARBA00001913"/>
    </source>
</evidence>
<dbReference type="Proteomes" id="UP000263642">
    <property type="component" value="Unassembled WGS sequence"/>
</dbReference>
<evidence type="ECO:0000259" key="7">
    <source>
        <dbReference type="Pfam" id="PF00884"/>
    </source>
</evidence>
<evidence type="ECO:0000256" key="4">
    <source>
        <dbReference type="ARBA" id="ARBA00022729"/>
    </source>
</evidence>
<feature type="domain" description="Sulfatase N-terminal" evidence="7">
    <location>
        <begin position="66"/>
        <end position="388"/>
    </location>
</feature>
<evidence type="ECO:0000313" key="9">
    <source>
        <dbReference type="Proteomes" id="UP000263642"/>
    </source>
</evidence>
<dbReference type="Gene3D" id="3.30.1120.10">
    <property type="match status" value="1"/>
</dbReference>
<comment type="caution">
    <text evidence="8">The sequence shown here is derived from an EMBL/GenBank/DDBJ whole genome shotgun (WGS) entry which is preliminary data.</text>
</comment>
<dbReference type="PANTHER" id="PTHR42693:SF42">
    <property type="entry name" value="ARYLSULFATASE G"/>
    <property type="match status" value="1"/>
</dbReference>
<evidence type="ECO:0000313" key="8">
    <source>
        <dbReference type="EMBL" id="HCO23530.1"/>
    </source>
</evidence>
<dbReference type="EMBL" id="DQAY01000060">
    <property type="protein sequence ID" value="HCO23530.1"/>
    <property type="molecule type" value="Genomic_DNA"/>
</dbReference>
<evidence type="ECO:0000256" key="3">
    <source>
        <dbReference type="ARBA" id="ARBA00022723"/>
    </source>
</evidence>
<protein>
    <submittedName>
        <fullName evidence="8">Sulfatase</fullName>
    </submittedName>
</protein>
<dbReference type="CDD" id="cd16144">
    <property type="entry name" value="ARS_like"/>
    <property type="match status" value="1"/>
</dbReference>
<comment type="similarity">
    <text evidence="2">Belongs to the sulfatase family.</text>
</comment>
<keyword evidence="3" id="KW-0479">Metal-binding</keyword>
<dbReference type="GO" id="GO:0046872">
    <property type="term" value="F:metal ion binding"/>
    <property type="evidence" value="ECO:0007669"/>
    <property type="project" value="UniProtKB-KW"/>
</dbReference>
<evidence type="ECO:0000256" key="6">
    <source>
        <dbReference type="ARBA" id="ARBA00022837"/>
    </source>
</evidence>
<keyword evidence="5" id="KW-0378">Hydrolase</keyword>
<dbReference type="InterPro" id="IPR024607">
    <property type="entry name" value="Sulfatase_CS"/>
</dbReference>
<dbReference type="InterPro" id="IPR050738">
    <property type="entry name" value="Sulfatase"/>
</dbReference>
<dbReference type="GO" id="GO:0004065">
    <property type="term" value="F:arylsulfatase activity"/>
    <property type="evidence" value="ECO:0007669"/>
    <property type="project" value="TreeGrafter"/>
</dbReference>
<sequence>MFLRSRPVMIGQIMLCSSLISEFQPGVRKELMMFCIPSLFSQAVILLCFLSSITQPTHAADEKPWNVVFFLVDDLGWTDLGCYGSDFYQSPNIDRLAAEGMKFTQNYSACNACSPTRGALLTGMYPARTHLTDWIPGWAKSYTDFPLKPPEWKKHLDQKYTTLPEALRTAGYQTFHVGKWHLGGRGNLPQDHGFDVNISGTNRGLPRSYHFPYGGDAMKWDSSLTEAERQDRYLTDRMADEAVALIRQQQDKPFFLYCSFYSVHSPIQGRPDLVKKYKGLPAGKRHKNPEYAAMIQSVDEAIGRVRAQLKESGIADRTLIVFTSDNGGVRRKTSNNDPLRGEKGQHWEGGTRVPAIVLWPGVTPAGSVCAEPIITMDFYPTILNITGVAGNSEHNQSVDGLSLVPLLKDPAATLNREALYWHYPHYNVFIGVPYSAIRVGKYKLIHYYEDGHDELYNLADDLSETSDVSKTYPELTARLERRLQRHLKQVGAQMPVSNPQN</sequence>
<dbReference type="PROSITE" id="PS00149">
    <property type="entry name" value="SULFATASE_2"/>
    <property type="match status" value="1"/>
</dbReference>
<dbReference type="SUPFAM" id="SSF53649">
    <property type="entry name" value="Alkaline phosphatase-like"/>
    <property type="match status" value="1"/>
</dbReference>
<dbReference type="InterPro" id="IPR000917">
    <property type="entry name" value="Sulfatase_N"/>
</dbReference>
<name>A0A3D3R7F5_9PLAN</name>
<dbReference type="InterPro" id="IPR017850">
    <property type="entry name" value="Alkaline_phosphatase_core_sf"/>
</dbReference>
<dbReference type="Gene3D" id="3.40.720.10">
    <property type="entry name" value="Alkaline Phosphatase, subunit A"/>
    <property type="match status" value="1"/>
</dbReference>
<keyword evidence="4" id="KW-0732">Signal</keyword>
<dbReference type="PANTHER" id="PTHR42693">
    <property type="entry name" value="ARYLSULFATASE FAMILY MEMBER"/>
    <property type="match status" value="1"/>
</dbReference>
<accession>A0A3D3R7F5</accession>
<reference evidence="8 9" key="1">
    <citation type="journal article" date="2018" name="Nat. Biotechnol.">
        <title>A standardized bacterial taxonomy based on genome phylogeny substantially revises the tree of life.</title>
        <authorList>
            <person name="Parks D.H."/>
            <person name="Chuvochina M."/>
            <person name="Waite D.W."/>
            <person name="Rinke C."/>
            <person name="Skarshewski A."/>
            <person name="Chaumeil P.A."/>
            <person name="Hugenholtz P."/>
        </authorList>
    </citation>
    <scope>NUCLEOTIDE SEQUENCE [LARGE SCALE GENOMIC DNA]</scope>
    <source>
        <strain evidence="8">UBA9375</strain>
    </source>
</reference>
<evidence type="ECO:0000256" key="5">
    <source>
        <dbReference type="ARBA" id="ARBA00022801"/>
    </source>
</evidence>
<comment type="cofactor">
    <cofactor evidence="1">
        <name>Ca(2+)</name>
        <dbReference type="ChEBI" id="CHEBI:29108"/>
    </cofactor>
</comment>
<keyword evidence="6" id="KW-0106">Calcium</keyword>